<sequence>MKPIPIQSCVDKNCEPENWLIIGESESGRYQCTKCDKKTNLILRRKDYVTK</sequence>
<gene>
    <name evidence="1" type="ORF">MM415B01114_0017</name>
</gene>
<accession>A0A6M3ITQ7</accession>
<evidence type="ECO:0000313" key="1">
    <source>
        <dbReference type="EMBL" id="QJA60467.1"/>
    </source>
</evidence>
<protein>
    <submittedName>
        <fullName evidence="1">Uncharacterized protein</fullName>
    </submittedName>
</protein>
<dbReference type="EMBL" id="MT141410">
    <property type="protein sequence ID" value="QJA60467.1"/>
    <property type="molecule type" value="Genomic_DNA"/>
</dbReference>
<name>A0A6M3ITQ7_9ZZZZ</name>
<proteinExistence type="predicted"/>
<reference evidence="1" key="1">
    <citation type="submission" date="2020-03" db="EMBL/GenBank/DDBJ databases">
        <title>The deep terrestrial virosphere.</title>
        <authorList>
            <person name="Holmfeldt K."/>
            <person name="Nilsson E."/>
            <person name="Simone D."/>
            <person name="Lopez-Fernandez M."/>
            <person name="Wu X."/>
            <person name="de Brujin I."/>
            <person name="Lundin D."/>
            <person name="Andersson A."/>
            <person name="Bertilsson S."/>
            <person name="Dopson M."/>
        </authorList>
    </citation>
    <scope>NUCLEOTIDE SEQUENCE</scope>
    <source>
        <strain evidence="1">MM415B01114</strain>
    </source>
</reference>
<organism evidence="1">
    <name type="scientific">viral metagenome</name>
    <dbReference type="NCBI Taxonomy" id="1070528"/>
    <lineage>
        <taxon>unclassified sequences</taxon>
        <taxon>metagenomes</taxon>
        <taxon>organismal metagenomes</taxon>
    </lineage>
</organism>
<dbReference type="AlphaFoldDB" id="A0A6M3ITQ7"/>